<protein>
    <submittedName>
        <fullName evidence="1">Uncharacterized protein</fullName>
    </submittedName>
</protein>
<evidence type="ECO:0000313" key="2">
    <source>
        <dbReference type="Proteomes" id="UP000011185"/>
    </source>
</evidence>
<sequence>MSPGCLLTTSTNYESAKCTNVKCRLAAHATHSRDPSLAHI</sequence>
<gene>
    <name evidence="1" type="ORF">THOM_1799</name>
</gene>
<evidence type="ECO:0000313" key="1">
    <source>
        <dbReference type="EMBL" id="ELQ75259.1"/>
    </source>
</evidence>
<dbReference type="HOGENOM" id="CLU_3299682_0_0_1"/>
<dbReference type="EMBL" id="JH993975">
    <property type="protein sequence ID" value="ELQ75259.1"/>
    <property type="molecule type" value="Genomic_DNA"/>
</dbReference>
<organism evidence="1 2">
    <name type="scientific">Trachipleistophora hominis</name>
    <name type="common">Microsporidian parasite</name>
    <dbReference type="NCBI Taxonomy" id="72359"/>
    <lineage>
        <taxon>Eukaryota</taxon>
        <taxon>Fungi</taxon>
        <taxon>Fungi incertae sedis</taxon>
        <taxon>Microsporidia</taxon>
        <taxon>Pleistophoridae</taxon>
        <taxon>Trachipleistophora</taxon>
    </lineage>
</organism>
<proteinExistence type="predicted"/>
<dbReference type="Proteomes" id="UP000011185">
    <property type="component" value="Unassembled WGS sequence"/>
</dbReference>
<reference evidence="1 2" key="1">
    <citation type="journal article" date="2012" name="PLoS Pathog.">
        <title>The genome of the obligate intracellular parasite Trachipleistophora hominis: new insights into microsporidian genome dynamics and reductive evolution.</title>
        <authorList>
            <person name="Heinz E."/>
            <person name="Williams T.A."/>
            <person name="Nakjang S."/>
            <person name="Noel C.J."/>
            <person name="Swan D.C."/>
            <person name="Goldberg A.V."/>
            <person name="Harris S.R."/>
            <person name="Weinmaier T."/>
            <person name="Markert S."/>
            <person name="Becher D."/>
            <person name="Bernhardt J."/>
            <person name="Dagan T."/>
            <person name="Hacker C."/>
            <person name="Lucocq J.M."/>
            <person name="Schweder T."/>
            <person name="Rattei T."/>
            <person name="Hall N."/>
            <person name="Hirt R.P."/>
            <person name="Embley T.M."/>
        </authorList>
    </citation>
    <scope>NUCLEOTIDE SEQUENCE [LARGE SCALE GENOMIC DNA]</scope>
</reference>
<dbReference type="AlphaFoldDB" id="L7JV22"/>
<dbReference type="InParanoid" id="L7JV22"/>
<accession>L7JV22</accession>
<keyword evidence="2" id="KW-1185">Reference proteome</keyword>
<dbReference type="VEuPathDB" id="MicrosporidiaDB:THOM_1799"/>
<name>L7JV22_TRAHO</name>